<evidence type="ECO:0000313" key="2">
    <source>
        <dbReference type="EMBL" id="CAH1404717.1"/>
    </source>
</evidence>
<name>A0A9P0HN95_NEZVI</name>
<sequence length="104" mass="11395">MFQAIPKVNYERNSSSLRRLDPFLNRQSEDCLNLNIYAPSSAVKKIIPFPGGLSWERGGGEKEVLLPSEGADCTIPLGSCAALLSNLDQEELTASAEENEDYTC</sequence>
<feature type="domain" description="Ig-like" evidence="1">
    <location>
        <begin position="6"/>
        <end position="104"/>
    </location>
</feature>
<dbReference type="AlphaFoldDB" id="A0A9P0HN95"/>
<reference evidence="2" key="1">
    <citation type="submission" date="2022-01" db="EMBL/GenBank/DDBJ databases">
        <authorList>
            <person name="King R."/>
        </authorList>
    </citation>
    <scope>NUCLEOTIDE SEQUENCE</scope>
</reference>
<dbReference type="InterPro" id="IPR029058">
    <property type="entry name" value="AB_hydrolase_fold"/>
</dbReference>
<evidence type="ECO:0000313" key="3">
    <source>
        <dbReference type="Proteomes" id="UP001152798"/>
    </source>
</evidence>
<dbReference type="OrthoDB" id="3200163at2759"/>
<accession>A0A9P0HN95</accession>
<dbReference type="Gene3D" id="3.40.50.1820">
    <property type="entry name" value="alpha/beta hydrolase"/>
    <property type="match status" value="1"/>
</dbReference>
<evidence type="ECO:0000259" key="1">
    <source>
        <dbReference type="PROSITE" id="PS50835"/>
    </source>
</evidence>
<keyword evidence="3" id="KW-1185">Reference proteome</keyword>
<dbReference type="Proteomes" id="UP001152798">
    <property type="component" value="Chromosome 6"/>
</dbReference>
<protein>
    <recommendedName>
        <fullName evidence="1">Ig-like domain-containing protein</fullName>
    </recommendedName>
</protein>
<gene>
    <name evidence="2" type="ORF">NEZAVI_LOCUS13076</name>
</gene>
<dbReference type="PROSITE" id="PS50835">
    <property type="entry name" value="IG_LIKE"/>
    <property type="match status" value="1"/>
</dbReference>
<organism evidence="2 3">
    <name type="scientific">Nezara viridula</name>
    <name type="common">Southern green stink bug</name>
    <name type="synonym">Cimex viridulus</name>
    <dbReference type="NCBI Taxonomy" id="85310"/>
    <lineage>
        <taxon>Eukaryota</taxon>
        <taxon>Metazoa</taxon>
        <taxon>Ecdysozoa</taxon>
        <taxon>Arthropoda</taxon>
        <taxon>Hexapoda</taxon>
        <taxon>Insecta</taxon>
        <taxon>Pterygota</taxon>
        <taxon>Neoptera</taxon>
        <taxon>Paraneoptera</taxon>
        <taxon>Hemiptera</taxon>
        <taxon>Heteroptera</taxon>
        <taxon>Panheteroptera</taxon>
        <taxon>Pentatomomorpha</taxon>
        <taxon>Pentatomoidea</taxon>
        <taxon>Pentatomidae</taxon>
        <taxon>Pentatominae</taxon>
        <taxon>Nezara</taxon>
    </lineage>
</organism>
<dbReference type="EMBL" id="OV725082">
    <property type="protein sequence ID" value="CAH1404717.1"/>
    <property type="molecule type" value="Genomic_DNA"/>
</dbReference>
<dbReference type="InterPro" id="IPR007110">
    <property type="entry name" value="Ig-like_dom"/>
</dbReference>
<proteinExistence type="predicted"/>